<comment type="similarity">
    <text evidence="1">Belongs to the ABC transporter superfamily.</text>
</comment>
<dbReference type="SMART" id="SM00382">
    <property type="entry name" value="AAA"/>
    <property type="match status" value="1"/>
</dbReference>
<dbReference type="Gene3D" id="3.40.50.300">
    <property type="entry name" value="P-loop containing nucleotide triphosphate hydrolases"/>
    <property type="match status" value="1"/>
</dbReference>
<protein>
    <submittedName>
        <fullName evidence="6">ABC transporter ATP-binding protein</fullName>
    </submittedName>
</protein>
<keyword evidence="4 6" id="KW-0067">ATP-binding</keyword>
<dbReference type="InterPro" id="IPR003593">
    <property type="entry name" value="AAA+_ATPase"/>
</dbReference>
<gene>
    <name evidence="6" type="ORF">H1191_04885</name>
</gene>
<evidence type="ECO:0000256" key="1">
    <source>
        <dbReference type="ARBA" id="ARBA00005417"/>
    </source>
</evidence>
<dbReference type="AlphaFoldDB" id="A0A7W2A6Q0"/>
<dbReference type="EMBL" id="JACEIQ010000003">
    <property type="protein sequence ID" value="MBA4493636.1"/>
    <property type="molecule type" value="Genomic_DNA"/>
</dbReference>
<dbReference type="PANTHER" id="PTHR43335:SF3">
    <property type="entry name" value="ABC TRANSPORTER"/>
    <property type="match status" value="1"/>
</dbReference>
<sequence length="325" mass="35967">MIRTENLCKHYGKFPALKNLNLHIEKGTVFGFIGPNGAGKSTTMLILATLLKPTSGRAWVGGLDVMNQGEEVRRIIGYMPDFFGVYDNLTALEYLEFYAACYGIDKQIRRKIALELLELVNLQDKRDAFVDGLSRGMKQRLGLARALVHDPELLILDEPASGLDPRARIEFREVLKELREMGKTVMISSHILPELASLCDSIGVMEQGELVANGSVADITAQIQQGRTLEVRVLHGADTVKQYLEKTAYVLSAHIEENKIIVKVNGDESVQAELLQELVAQKIPVVSFSEISVNIEDVFLQITGGNREVMEHETVVATMDQSGTG</sequence>
<dbReference type="PROSITE" id="PS50893">
    <property type="entry name" value="ABC_TRANSPORTER_2"/>
    <property type="match status" value="1"/>
</dbReference>
<evidence type="ECO:0000256" key="3">
    <source>
        <dbReference type="ARBA" id="ARBA00022741"/>
    </source>
</evidence>
<dbReference type="SUPFAM" id="SSF52540">
    <property type="entry name" value="P-loop containing nucleoside triphosphate hydrolases"/>
    <property type="match status" value="1"/>
</dbReference>
<organism evidence="6 7">
    <name type="scientific">Paenactinomyces guangxiensis</name>
    <dbReference type="NCBI Taxonomy" id="1490290"/>
    <lineage>
        <taxon>Bacteria</taxon>
        <taxon>Bacillati</taxon>
        <taxon>Bacillota</taxon>
        <taxon>Bacilli</taxon>
        <taxon>Bacillales</taxon>
        <taxon>Thermoactinomycetaceae</taxon>
        <taxon>Paenactinomyces</taxon>
    </lineage>
</organism>
<dbReference type="CDD" id="cd03230">
    <property type="entry name" value="ABC_DR_subfamily_A"/>
    <property type="match status" value="1"/>
</dbReference>
<dbReference type="GO" id="GO:0016887">
    <property type="term" value="F:ATP hydrolysis activity"/>
    <property type="evidence" value="ECO:0007669"/>
    <property type="project" value="InterPro"/>
</dbReference>
<dbReference type="GO" id="GO:0005524">
    <property type="term" value="F:ATP binding"/>
    <property type="evidence" value="ECO:0007669"/>
    <property type="project" value="UniProtKB-KW"/>
</dbReference>
<dbReference type="PANTHER" id="PTHR43335">
    <property type="entry name" value="ABC TRANSPORTER, ATP-BINDING PROTEIN"/>
    <property type="match status" value="1"/>
</dbReference>
<dbReference type="InterPro" id="IPR027417">
    <property type="entry name" value="P-loop_NTPase"/>
</dbReference>
<reference evidence="6 7" key="1">
    <citation type="submission" date="2020-07" db="EMBL/GenBank/DDBJ databases">
        <authorList>
            <person name="Feng H."/>
        </authorList>
    </citation>
    <scope>NUCLEOTIDE SEQUENCE [LARGE SCALE GENOMIC DNA]</scope>
    <source>
        <strain evidence="7">s-10</strain>
    </source>
</reference>
<proteinExistence type="inferred from homology"/>
<comment type="caution">
    <text evidence="6">The sequence shown here is derived from an EMBL/GenBank/DDBJ whole genome shotgun (WGS) entry which is preliminary data.</text>
</comment>
<evidence type="ECO:0000256" key="4">
    <source>
        <dbReference type="ARBA" id="ARBA00022840"/>
    </source>
</evidence>
<accession>A0A7W2A6Q0</accession>
<feature type="domain" description="ABC transporter" evidence="5">
    <location>
        <begin position="2"/>
        <end position="232"/>
    </location>
</feature>
<dbReference type="Pfam" id="PF00005">
    <property type="entry name" value="ABC_tran"/>
    <property type="match status" value="1"/>
</dbReference>
<evidence type="ECO:0000256" key="2">
    <source>
        <dbReference type="ARBA" id="ARBA00022448"/>
    </source>
</evidence>
<evidence type="ECO:0000259" key="5">
    <source>
        <dbReference type="PROSITE" id="PS50893"/>
    </source>
</evidence>
<dbReference type="RefSeq" id="WP_181750876.1">
    <property type="nucleotide sequence ID" value="NZ_JACEIQ010000003.1"/>
</dbReference>
<evidence type="ECO:0000313" key="7">
    <source>
        <dbReference type="Proteomes" id="UP000535491"/>
    </source>
</evidence>
<keyword evidence="7" id="KW-1185">Reference proteome</keyword>
<dbReference type="InterPro" id="IPR025302">
    <property type="entry name" value="DrrA1/2-like_C"/>
</dbReference>
<name>A0A7W2A6Q0_9BACL</name>
<dbReference type="InterPro" id="IPR003439">
    <property type="entry name" value="ABC_transporter-like_ATP-bd"/>
</dbReference>
<keyword evidence="3" id="KW-0547">Nucleotide-binding</keyword>
<dbReference type="Pfam" id="PF13732">
    <property type="entry name" value="DrrA1-3_C"/>
    <property type="match status" value="1"/>
</dbReference>
<evidence type="ECO:0000313" key="6">
    <source>
        <dbReference type="EMBL" id="MBA4493636.1"/>
    </source>
</evidence>
<dbReference type="Proteomes" id="UP000535491">
    <property type="component" value="Unassembled WGS sequence"/>
</dbReference>
<keyword evidence="2" id="KW-0813">Transport</keyword>